<reference evidence="2 3" key="1">
    <citation type="submission" date="2020-10" db="EMBL/GenBank/DDBJ databases">
        <title>Sequencing the genomes of 1000 actinobacteria strains.</title>
        <authorList>
            <person name="Klenk H.-P."/>
        </authorList>
    </citation>
    <scope>NUCLEOTIDE SEQUENCE [LARGE SCALE GENOMIC DNA]</scope>
    <source>
        <strain evidence="2 3">DSM 15666</strain>
    </source>
</reference>
<dbReference type="Proteomes" id="UP000643525">
    <property type="component" value="Unassembled WGS sequence"/>
</dbReference>
<evidence type="ECO:0000256" key="1">
    <source>
        <dbReference type="SAM" id="MobiDB-lite"/>
    </source>
</evidence>
<name>A0ABR9JFY0_9MICC</name>
<feature type="region of interest" description="Disordered" evidence="1">
    <location>
        <begin position="18"/>
        <end position="48"/>
    </location>
</feature>
<sequence length="48" mass="5266">MSGTDSATGQRELILFAERAPRPSGELGPLSLRIHGRPPRRTLPGWRA</sequence>
<gene>
    <name evidence="2" type="ORF">H4W27_001952</name>
</gene>
<proteinExistence type="predicted"/>
<keyword evidence="3" id="KW-1185">Reference proteome</keyword>
<accession>A0ABR9JFY0</accession>
<comment type="caution">
    <text evidence="2">The sequence shown here is derived from an EMBL/GenBank/DDBJ whole genome shotgun (WGS) entry which is preliminary data.</text>
</comment>
<organism evidence="2 3">
    <name type="scientific">Nesterenkonia lutea</name>
    <dbReference type="NCBI Taxonomy" id="272919"/>
    <lineage>
        <taxon>Bacteria</taxon>
        <taxon>Bacillati</taxon>
        <taxon>Actinomycetota</taxon>
        <taxon>Actinomycetes</taxon>
        <taxon>Micrococcales</taxon>
        <taxon>Micrococcaceae</taxon>
        <taxon>Nesterenkonia</taxon>
    </lineage>
</organism>
<evidence type="ECO:0000313" key="2">
    <source>
        <dbReference type="EMBL" id="MBE1524834.1"/>
    </source>
</evidence>
<protein>
    <submittedName>
        <fullName evidence="2">Uncharacterized protein</fullName>
    </submittedName>
</protein>
<dbReference type="EMBL" id="JADBED010000001">
    <property type="protein sequence ID" value="MBE1524834.1"/>
    <property type="molecule type" value="Genomic_DNA"/>
</dbReference>
<evidence type="ECO:0000313" key="3">
    <source>
        <dbReference type="Proteomes" id="UP000643525"/>
    </source>
</evidence>
<dbReference type="RefSeq" id="WP_343931512.1">
    <property type="nucleotide sequence ID" value="NZ_BAAALJ010000003.1"/>
</dbReference>